<dbReference type="AlphaFoldDB" id="A0A2P4XG92"/>
<dbReference type="Proteomes" id="UP000237271">
    <property type="component" value="Unassembled WGS sequence"/>
</dbReference>
<evidence type="ECO:0000313" key="2">
    <source>
        <dbReference type="EMBL" id="POM64569.1"/>
    </source>
</evidence>
<reference evidence="2 3" key="1">
    <citation type="journal article" date="2017" name="Genome Biol. Evol.">
        <title>Phytophthora megakarya and P. palmivora, closely related causal agents of cacao black pod rot, underwent increases in genome sizes and gene numbers by different mechanisms.</title>
        <authorList>
            <person name="Ali S.S."/>
            <person name="Shao J."/>
            <person name="Lary D.J."/>
            <person name="Kronmiller B."/>
            <person name="Shen D."/>
            <person name="Strem M.D."/>
            <person name="Amoako-Attah I."/>
            <person name="Akrofi A.Y."/>
            <person name="Begoude B.A."/>
            <person name="Ten Hoopen G.M."/>
            <person name="Coulibaly K."/>
            <person name="Kebe B.I."/>
            <person name="Melnick R.L."/>
            <person name="Guiltinan M.J."/>
            <person name="Tyler B.M."/>
            <person name="Meinhardt L.W."/>
            <person name="Bailey B.A."/>
        </authorList>
    </citation>
    <scope>NUCLEOTIDE SEQUENCE [LARGE SCALE GENOMIC DNA]</scope>
    <source>
        <strain evidence="3">sbr112.9</strain>
    </source>
</reference>
<keyword evidence="3" id="KW-1185">Reference proteome</keyword>
<evidence type="ECO:0000313" key="3">
    <source>
        <dbReference type="Proteomes" id="UP000237271"/>
    </source>
</evidence>
<proteinExistence type="predicted"/>
<dbReference type="EMBL" id="NCKW01011078">
    <property type="protein sequence ID" value="POM64569.1"/>
    <property type="molecule type" value="Genomic_DNA"/>
</dbReference>
<sequence>MTKGPNTLREDSPATTEGSPHAGIGAASFAGSADSAIVMTMGATADGSRSVQFEVEDAQGHASDEEKEDEDYEEKAELGYVKATAELLGKVGELSFQVDRMCRSKGTSAPCSESDTKCGYAECKQGVSATLRRDDERYE</sequence>
<comment type="caution">
    <text evidence="2">The sequence shown here is derived from an EMBL/GenBank/DDBJ whole genome shotgun (WGS) entry which is preliminary data.</text>
</comment>
<gene>
    <name evidence="2" type="ORF">PHPALM_19889</name>
</gene>
<evidence type="ECO:0000256" key="1">
    <source>
        <dbReference type="SAM" id="MobiDB-lite"/>
    </source>
</evidence>
<protein>
    <submittedName>
        <fullName evidence="2">Uncharacterized protein</fullName>
    </submittedName>
</protein>
<accession>A0A2P4XG92</accession>
<feature type="region of interest" description="Disordered" evidence="1">
    <location>
        <begin position="1"/>
        <end position="27"/>
    </location>
</feature>
<organism evidence="2 3">
    <name type="scientific">Phytophthora palmivora</name>
    <dbReference type="NCBI Taxonomy" id="4796"/>
    <lineage>
        <taxon>Eukaryota</taxon>
        <taxon>Sar</taxon>
        <taxon>Stramenopiles</taxon>
        <taxon>Oomycota</taxon>
        <taxon>Peronosporomycetes</taxon>
        <taxon>Peronosporales</taxon>
        <taxon>Peronosporaceae</taxon>
        <taxon>Phytophthora</taxon>
    </lineage>
</organism>
<name>A0A2P4XG92_9STRA</name>